<accession>A0A084SVH7</accession>
<feature type="signal peptide" evidence="2">
    <location>
        <begin position="1"/>
        <end position="15"/>
    </location>
</feature>
<feature type="region of interest" description="Disordered" evidence="1">
    <location>
        <begin position="356"/>
        <end position="407"/>
    </location>
</feature>
<comment type="caution">
    <text evidence="4">The sequence shown here is derived from an EMBL/GenBank/DDBJ whole genome shotgun (WGS) entry which is preliminary data.</text>
</comment>
<gene>
    <name evidence="4" type="ORF">Q664_15120</name>
</gene>
<evidence type="ECO:0000313" key="5">
    <source>
        <dbReference type="Proteomes" id="UP000028547"/>
    </source>
</evidence>
<dbReference type="Proteomes" id="UP000028547">
    <property type="component" value="Unassembled WGS sequence"/>
</dbReference>
<feature type="compositionally biased region" description="Basic and acidic residues" evidence="1">
    <location>
        <begin position="371"/>
        <end position="397"/>
    </location>
</feature>
<dbReference type="AlphaFoldDB" id="A0A084SVH7"/>
<name>A0A084SVH7_9BACT</name>
<keyword evidence="2" id="KW-0732">Signal</keyword>
<organism evidence="4 5">
    <name type="scientific">Archangium violaceum Cb vi76</name>
    <dbReference type="NCBI Taxonomy" id="1406225"/>
    <lineage>
        <taxon>Bacteria</taxon>
        <taxon>Pseudomonadati</taxon>
        <taxon>Myxococcota</taxon>
        <taxon>Myxococcia</taxon>
        <taxon>Myxococcales</taxon>
        <taxon>Cystobacterineae</taxon>
        <taxon>Archangiaceae</taxon>
        <taxon>Archangium</taxon>
    </lineage>
</organism>
<feature type="chain" id="PRO_5012045510" description="PEGA domain-containing protein" evidence="2">
    <location>
        <begin position="16"/>
        <end position="407"/>
    </location>
</feature>
<evidence type="ECO:0000256" key="1">
    <source>
        <dbReference type="SAM" id="MobiDB-lite"/>
    </source>
</evidence>
<evidence type="ECO:0000259" key="3">
    <source>
        <dbReference type="Pfam" id="PF08308"/>
    </source>
</evidence>
<evidence type="ECO:0000256" key="2">
    <source>
        <dbReference type="SAM" id="SignalP"/>
    </source>
</evidence>
<dbReference type="EMBL" id="JPMI01000094">
    <property type="protein sequence ID" value="KFA92462.1"/>
    <property type="molecule type" value="Genomic_DNA"/>
</dbReference>
<reference evidence="4 5" key="1">
    <citation type="submission" date="2014-07" db="EMBL/GenBank/DDBJ databases">
        <title>Draft Genome Sequence of Gephyronic Acid Producer, Cystobacter violaceus Strain Cb vi76.</title>
        <authorList>
            <person name="Stevens D.C."/>
            <person name="Young J."/>
            <person name="Carmichael R."/>
            <person name="Tan J."/>
            <person name="Taylor R.E."/>
        </authorList>
    </citation>
    <scope>NUCLEOTIDE SEQUENCE [LARGE SCALE GENOMIC DNA]</scope>
    <source>
        <strain evidence="4 5">Cb vi76</strain>
    </source>
</reference>
<protein>
    <recommendedName>
        <fullName evidence="3">PEGA domain-containing protein</fullName>
    </recommendedName>
</protein>
<feature type="domain" description="PEGA" evidence="3">
    <location>
        <begin position="190"/>
        <end position="245"/>
    </location>
</feature>
<sequence length="407" mass="44533">MKALVLLLLPSLALAAPPPPKPQRIASLLVPMDPTAESSGPKMESYMNEALTEFQGYTLRKPEDLFGLPQDDEALVALKRGKQGLEESVAAFDKKQYEEAELKIRATLKELQKAAPAMTASCNPLCDATALYAAVMHQRGDVEETKLALLDLMALNPTYELDTKRYSRDFISLRVQVATGVHAALRGGATVKSRPAGARVYIDNEFKGYTPVTVSTLPVGKHLLRLERPGFRVYGQLLEVSPDDVEASAALQPTDDYKAYDARLDTVANEVMRANATSSQAVAGLGKALGLERGFVGTVRDIPDSGTTELVLGLFDMKDGKRLGVRRIVLQGDEFGQLKSEMARLVNHLLNNAEGGAEKRVKSSDPLENSHGMEEWNREDRGGKRRDQEKKSKKGDPLEGVNGTEDW</sequence>
<dbReference type="Pfam" id="PF08308">
    <property type="entry name" value="PEGA"/>
    <property type="match status" value="1"/>
</dbReference>
<dbReference type="InterPro" id="IPR013229">
    <property type="entry name" value="PEGA"/>
</dbReference>
<evidence type="ECO:0000313" key="4">
    <source>
        <dbReference type="EMBL" id="KFA92462.1"/>
    </source>
</evidence>
<proteinExistence type="predicted"/>
<feature type="compositionally biased region" description="Basic and acidic residues" evidence="1">
    <location>
        <begin position="356"/>
        <end position="365"/>
    </location>
</feature>
<dbReference type="RefSeq" id="WP_043394937.1">
    <property type="nucleotide sequence ID" value="NZ_JPMI01000094.1"/>
</dbReference>